<keyword evidence="2" id="KW-0012">Acyltransferase</keyword>
<dbReference type="PROSITE" id="PS51186">
    <property type="entry name" value="GNAT"/>
    <property type="match status" value="1"/>
</dbReference>
<sequence>MWISCSPNDPVLIRRPFTDNEVEYQLLHRICGSQDCSIRMRTEKGDAVFAQTAGQHAWLWVSEEATLEQKQSLIMALCELTIDKDIPGISAHPEVAELFAQMYTDIVGGSYKLQMDLQSYACEHVTAPANVQGRMRRAAPEHVNTISGFVTDFIAEAMGTAVPRSDQVPFVERSIASGDMMVWTREEEPVAMARIAHRSPRHARINSVYTAPEHRKKGYASALVAELCDIVQQEQLIPILYADMVNPDSNNVYRKIGFAERGIIRELAFQQS</sequence>
<keyword evidence="2" id="KW-0808">Transferase</keyword>
<accession>A0ABS8YD93</accession>
<comment type="caution">
    <text evidence="2">The sequence shown here is derived from an EMBL/GenBank/DDBJ whole genome shotgun (WGS) entry which is preliminary data.</text>
</comment>
<dbReference type="RefSeq" id="WP_233696843.1">
    <property type="nucleotide sequence ID" value="NZ_JAJNBZ010000007.1"/>
</dbReference>
<dbReference type="Pfam" id="PF00583">
    <property type="entry name" value="Acetyltransf_1"/>
    <property type="match status" value="1"/>
</dbReference>
<dbReference type="InterPro" id="IPR000182">
    <property type="entry name" value="GNAT_dom"/>
</dbReference>
<protein>
    <submittedName>
        <fullName evidence="2">GNAT family N-acetyltransferase</fullName>
        <ecNumber evidence="2">2.3.1.-</ecNumber>
    </submittedName>
</protein>
<dbReference type="GO" id="GO:0016746">
    <property type="term" value="F:acyltransferase activity"/>
    <property type="evidence" value="ECO:0007669"/>
    <property type="project" value="UniProtKB-KW"/>
</dbReference>
<dbReference type="SUPFAM" id="SSF55729">
    <property type="entry name" value="Acyl-CoA N-acyltransferases (Nat)"/>
    <property type="match status" value="1"/>
</dbReference>
<evidence type="ECO:0000259" key="1">
    <source>
        <dbReference type="PROSITE" id="PS51186"/>
    </source>
</evidence>
<reference evidence="2 3" key="1">
    <citation type="submission" date="2021-11" db="EMBL/GenBank/DDBJ databases">
        <title>Draft genome sequence of Paenibacillus profundus YoMME, a new Gram-positive bacteria with exoelectrogenic properties.</title>
        <authorList>
            <person name="Hubenova Y."/>
            <person name="Hubenova E."/>
            <person name="Manasiev Y."/>
            <person name="Peykov S."/>
            <person name="Mitov M."/>
        </authorList>
    </citation>
    <scope>NUCLEOTIDE SEQUENCE [LARGE SCALE GENOMIC DNA]</scope>
    <source>
        <strain evidence="2 3">YoMME</strain>
    </source>
</reference>
<proteinExistence type="predicted"/>
<evidence type="ECO:0000313" key="3">
    <source>
        <dbReference type="Proteomes" id="UP001199916"/>
    </source>
</evidence>
<dbReference type="Proteomes" id="UP001199916">
    <property type="component" value="Unassembled WGS sequence"/>
</dbReference>
<name>A0ABS8YD93_9BACL</name>
<dbReference type="CDD" id="cd04301">
    <property type="entry name" value="NAT_SF"/>
    <property type="match status" value="1"/>
</dbReference>
<evidence type="ECO:0000313" key="2">
    <source>
        <dbReference type="EMBL" id="MCE5169985.1"/>
    </source>
</evidence>
<dbReference type="Gene3D" id="3.40.630.30">
    <property type="match status" value="1"/>
</dbReference>
<dbReference type="EC" id="2.3.1.-" evidence="2"/>
<organism evidence="2 3">
    <name type="scientific">Paenibacillus profundus</name>
    <dbReference type="NCBI Taxonomy" id="1173085"/>
    <lineage>
        <taxon>Bacteria</taxon>
        <taxon>Bacillati</taxon>
        <taxon>Bacillota</taxon>
        <taxon>Bacilli</taxon>
        <taxon>Bacillales</taxon>
        <taxon>Paenibacillaceae</taxon>
        <taxon>Paenibacillus</taxon>
    </lineage>
</organism>
<feature type="domain" description="N-acetyltransferase" evidence="1">
    <location>
        <begin position="133"/>
        <end position="272"/>
    </location>
</feature>
<dbReference type="EMBL" id="JAJNBZ010000007">
    <property type="protein sequence ID" value="MCE5169985.1"/>
    <property type="molecule type" value="Genomic_DNA"/>
</dbReference>
<gene>
    <name evidence="2" type="ORF">LQV63_11760</name>
</gene>
<dbReference type="InterPro" id="IPR016181">
    <property type="entry name" value="Acyl_CoA_acyltransferase"/>
</dbReference>
<keyword evidence="3" id="KW-1185">Reference proteome</keyword>